<dbReference type="GeneID" id="90075722"/>
<dbReference type="InterPro" id="IPR053793">
    <property type="entry name" value="PB1-like"/>
</dbReference>
<dbReference type="SUPFAM" id="SSF48065">
    <property type="entry name" value="DBL homology domain (DH-domain)"/>
    <property type="match status" value="1"/>
</dbReference>
<dbReference type="GO" id="GO:0005634">
    <property type="term" value="C:nucleus"/>
    <property type="evidence" value="ECO:0007669"/>
    <property type="project" value="TreeGrafter"/>
</dbReference>
<sequence>MSKASSKIVQRLDTPSAPVASNALIMNSKGSVEKSLFYICLHLIKRLEKVPGLQQYLRIAYITATTTNEEQACALSQNSQRKISNITISTASTLVNANANANANATDLSSKRKSDDTAFSAALYNFHTFASGMLPANVSCDPVTQVWKLFQQGAPLCVIYNAVNNNSNHQLPIVSADDLNICKRSVYDFFSRCKEDLNFRDDELVPISYVFSSNTNDLIRVIQVVNTVLDMMNPTFSLSDTEKQELFQQQANIATPKDPRYNVLREMVETERKYVQDLEIMLAYKNELRQAELIPAESLHVLFPNLNQIVDMQRRLLVGLEANALAPPKLQRIGSIFLHSFEPFKAYEPWSLGHKAAAEILHQEMLNMERSSTIIRGELELNSFLLKPVQRLCKYPLLLKELVKYTDKTWPHYSELVSALQASKETAAHVNEAQRKVENLVQLRELQERVHDWKGYDINSFGNLLYYSTLGVRDSDAEREFHVYLFEQIILFFKESSPKDKEKKSKKKNSLNDSFLNNRNKLELKGRIYIPNIYNISSNASSNAAGAAAPAVSAPSGHLLTVSWSGSRDSGSFVMRFRNEEARTQWESCLRELVSRLRVEIQEYKTSLNNGYQSGDHPTMRSSMEGRYSQNQYAAQHKLRANSSSYIGNYGGGAAGVNNGSATTINGEMDLRSRSVSSPSLLNNYSKVNNSSSLISPMSNLSISSSIANAESAAMNMSPNECIKIKLSFKQDIFTLLIPRDSDLTELKKRIEKKLKQCGAMITMDTMKIRYQDEEGDYIAIDSNEDWSLAQEVVDDIIESSGDSILSIWVIQT</sequence>
<dbReference type="PANTHER" id="PTHR47339">
    <property type="entry name" value="CELL DIVISION CONTROL PROTEIN 24"/>
    <property type="match status" value="1"/>
</dbReference>
<keyword evidence="5" id="KW-1185">Reference proteome</keyword>
<dbReference type="GO" id="GO:0000935">
    <property type="term" value="C:division septum"/>
    <property type="evidence" value="ECO:0007669"/>
    <property type="project" value="TreeGrafter"/>
</dbReference>
<feature type="domain" description="DH" evidence="2">
    <location>
        <begin position="259"/>
        <end position="433"/>
    </location>
</feature>
<protein>
    <submittedName>
        <fullName evidence="4">Rho family guanine nucleotide exchange factor</fullName>
    </submittedName>
</protein>
<dbReference type="Pfam" id="PF15411">
    <property type="entry name" value="PH_10"/>
    <property type="match status" value="1"/>
</dbReference>
<dbReference type="PANTHER" id="PTHR47339:SF1">
    <property type="entry name" value="CELL DIVISION CONTROL PROTEIN 24"/>
    <property type="match status" value="1"/>
</dbReference>
<dbReference type="Pfam" id="PF06395">
    <property type="entry name" value="CDC24"/>
    <property type="match status" value="1"/>
</dbReference>
<dbReference type="InterPro" id="IPR000219">
    <property type="entry name" value="DH_dom"/>
</dbReference>
<dbReference type="InterPro" id="IPR010481">
    <property type="entry name" value="Cdc24/Scd1_N"/>
</dbReference>
<feature type="domain" description="PH" evidence="1">
    <location>
        <begin position="457"/>
        <end position="595"/>
    </location>
</feature>
<dbReference type="SMART" id="SM00325">
    <property type="entry name" value="RhoGEF"/>
    <property type="match status" value="1"/>
</dbReference>
<dbReference type="InterPro" id="IPR001331">
    <property type="entry name" value="GDS_CDC24_CS"/>
</dbReference>
<dbReference type="InterPro" id="IPR035899">
    <property type="entry name" value="DBL_dom_sf"/>
</dbReference>
<dbReference type="Proteomes" id="UP001360560">
    <property type="component" value="Unassembled WGS sequence"/>
</dbReference>
<dbReference type="SMART" id="SM00233">
    <property type="entry name" value="PH"/>
    <property type="match status" value="1"/>
</dbReference>
<dbReference type="InterPro" id="IPR000270">
    <property type="entry name" value="PB1_dom"/>
</dbReference>
<dbReference type="InterPro" id="IPR053026">
    <property type="entry name" value="CDC42_GEF"/>
</dbReference>
<dbReference type="RefSeq" id="XP_064854743.1">
    <property type="nucleotide sequence ID" value="XM_064998671.1"/>
</dbReference>
<gene>
    <name evidence="4" type="ORF">DASC09_050720</name>
</gene>
<dbReference type="PROSITE" id="PS50003">
    <property type="entry name" value="PH_DOMAIN"/>
    <property type="match status" value="1"/>
</dbReference>
<dbReference type="GO" id="GO:0030010">
    <property type="term" value="P:establishment of cell polarity"/>
    <property type="evidence" value="ECO:0007669"/>
    <property type="project" value="TreeGrafter"/>
</dbReference>
<dbReference type="AlphaFoldDB" id="A0AAV5QTL3"/>
<dbReference type="InterPro" id="IPR033511">
    <property type="entry name" value="Cdc24/Scd1_PH_dom"/>
</dbReference>
<dbReference type="InterPro" id="IPR011993">
    <property type="entry name" value="PH-like_dom_sf"/>
</dbReference>
<dbReference type="EMBL" id="BTFZ01000012">
    <property type="protein sequence ID" value="GMM37747.1"/>
    <property type="molecule type" value="Genomic_DNA"/>
</dbReference>
<dbReference type="GO" id="GO:0005737">
    <property type="term" value="C:cytoplasm"/>
    <property type="evidence" value="ECO:0007669"/>
    <property type="project" value="TreeGrafter"/>
</dbReference>
<dbReference type="Gene3D" id="2.30.29.30">
    <property type="entry name" value="Pleckstrin-homology domain (PH domain)/Phosphotyrosine-binding domain (PTB)"/>
    <property type="match status" value="1"/>
</dbReference>
<dbReference type="GO" id="GO:0005085">
    <property type="term" value="F:guanyl-nucleotide exchange factor activity"/>
    <property type="evidence" value="ECO:0007669"/>
    <property type="project" value="InterPro"/>
</dbReference>
<reference evidence="4 5" key="1">
    <citation type="journal article" date="2023" name="Elife">
        <title>Identification of key yeast species and microbe-microbe interactions impacting larval growth of Drosophila in the wild.</title>
        <authorList>
            <person name="Mure A."/>
            <person name="Sugiura Y."/>
            <person name="Maeda R."/>
            <person name="Honda K."/>
            <person name="Sakurai N."/>
            <person name="Takahashi Y."/>
            <person name="Watada M."/>
            <person name="Katoh T."/>
            <person name="Gotoh A."/>
            <person name="Gotoh Y."/>
            <person name="Taniguchi I."/>
            <person name="Nakamura K."/>
            <person name="Hayashi T."/>
            <person name="Katayama T."/>
            <person name="Uemura T."/>
            <person name="Hattori Y."/>
        </authorList>
    </citation>
    <scope>NUCLEOTIDE SEQUENCE [LARGE SCALE GENOMIC DNA]</scope>
    <source>
        <strain evidence="4 5">SC-9</strain>
    </source>
</reference>
<dbReference type="Gene3D" id="3.10.20.90">
    <property type="entry name" value="Phosphatidylinositol 3-kinase Catalytic Subunit, Chain A, domain 1"/>
    <property type="match status" value="1"/>
</dbReference>
<dbReference type="Pfam" id="PF00621">
    <property type="entry name" value="RhoGEF"/>
    <property type="match status" value="1"/>
</dbReference>
<dbReference type="PROSITE" id="PS50010">
    <property type="entry name" value="DH_2"/>
    <property type="match status" value="1"/>
</dbReference>
<dbReference type="InterPro" id="IPR001849">
    <property type="entry name" value="PH_domain"/>
</dbReference>
<dbReference type="CDD" id="cd00160">
    <property type="entry name" value="RhoGEF"/>
    <property type="match status" value="1"/>
</dbReference>
<comment type="caution">
    <text evidence="4">The sequence shown here is derived from an EMBL/GenBank/DDBJ whole genome shotgun (WGS) entry which is preliminary data.</text>
</comment>
<dbReference type="SUPFAM" id="SSF54277">
    <property type="entry name" value="CAD &amp; PB1 domains"/>
    <property type="match status" value="1"/>
</dbReference>
<accession>A0AAV5QTL3</accession>
<dbReference type="SMART" id="SM00666">
    <property type="entry name" value="PB1"/>
    <property type="match status" value="1"/>
</dbReference>
<dbReference type="CDD" id="cd05992">
    <property type="entry name" value="PB1"/>
    <property type="match status" value="1"/>
</dbReference>
<organism evidence="4 5">
    <name type="scientific">Saccharomycopsis crataegensis</name>
    <dbReference type="NCBI Taxonomy" id="43959"/>
    <lineage>
        <taxon>Eukaryota</taxon>
        <taxon>Fungi</taxon>
        <taxon>Dikarya</taxon>
        <taxon>Ascomycota</taxon>
        <taxon>Saccharomycotina</taxon>
        <taxon>Saccharomycetes</taxon>
        <taxon>Saccharomycopsidaceae</taxon>
        <taxon>Saccharomycopsis</taxon>
    </lineage>
</organism>
<dbReference type="PROSITE" id="PS00741">
    <property type="entry name" value="DH_1"/>
    <property type="match status" value="1"/>
</dbReference>
<name>A0AAV5QTL3_9ASCO</name>
<evidence type="ECO:0000259" key="1">
    <source>
        <dbReference type="PROSITE" id="PS50003"/>
    </source>
</evidence>
<dbReference type="CDD" id="cd13246">
    <property type="entry name" value="PH_Scd1"/>
    <property type="match status" value="1"/>
</dbReference>
<dbReference type="GO" id="GO:0031106">
    <property type="term" value="P:septin ring organization"/>
    <property type="evidence" value="ECO:0007669"/>
    <property type="project" value="TreeGrafter"/>
</dbReference>
<evidence type="ECO:0000259" key="3">
    <source>
        <dbReference type="PROSITE" id="PS51745"/>
    </source>
</evidence>
<evidence type="ECO:0000313" key="5">
    <source>
        <dbReference type="Proteomes" id="UP001360560"/>
    </source>
</evidence>
<proteinExistence type="predicted"/>
<dbReference type="PROSITE" id="PS51745">
    <property type="entry name" value="PB1"/>
    <property type="match status" value="1"/>
</dbReference>
<dbReference type="GO" id="GO:0035556">
    <property type="term" value="P:intracellular signal transduction"/>
    <property type="evidence" value="ECO:0007669"/>
    <property type="project" value="InterPro"/>
</dbReference>
<dbReference type="GO" id="GO:0043332">
    <property type="term" value="C:mating projection tip"/>
    <property type="evidence" value="ECO:0007669"/>
    <property type="project" value="TreeGrafter"/>
</dbReference>
<evidence type="ECO:0000313" key="4">
    <source>
        <dbReference type="EMBL" id="GMM37747.1"/>
    </source>
</evidence>
<dbReference type="Pfam" id="PF00564">
    <property type="entry name" value="PB1"/>
    <property type="match status" value="1"/>
</dbReference>
<dbReference type="Gene3D" id="1.20.900.10">
    <property type="entry name" value="Dbl homology (DH) domain"/>
    <property type="match status" value="1"/>
</dbReference>
<feature type="domain" description="PB1" evidence="3">
    <location>
        <begin position="722"/>
        <end position="813"/>
    </location>
</feature>
<dbReference type="SUPFAM" id="SSF50729">
    <property type="entry name" value="PH domain-like"/>
    <property type="match status" value="1"/>
</dbReference>
<evidence type="ECO:0000259" key="2">
    <source>
        <dbReference type="PROSITE" id="PS50010"/>
    </source>
</evidence>